<organism evidence="2 3">
    <name type="scientific">Paraclostridium sordellii</name>
    <name type="common">Clostridium sordellii</name>
    <dbReference type="NCBI Taxonomy" id="1505"/>
    <lineage>
        <taxon>Bacteria</taxon>
        <taxon>Bacillati</taxon>
        <taxon>Bacillota</taxon>
        <taxon>Clostridia</taxon>
        <taxon>Peptostreptococcales</taxon>
        <taxon>Peptostreptococcaceae</taxon>
        <taxon>Paraclostridium</taxon>
    </lineage>
</organism>
<accession>A0A0C7PQN7</accession>
<reference evidence="2 3" key="1">
    <citation type="submission" date="2015-01" db="EMBL/GenBank/DDBJ databases">
        <authorList>
            <person name="Aslett A.Martin."/>
            <person name="De Silva Nishadi"/>
        </authorList>
    </citation>
    <scope>NUCLEOTIDE SEQUENCE [LARGE SCALE GENOMIC DNA]</scope>
    <source>
        <strain evidence="2 3">R28058</strain>
    </source>
</reference>
<keyword evidence="1" id="KW-1133">Transmembrane helix</keyword>
<evidence type="ECO:0000256" key="1">
    <source>
        <dbReference type="SAM" id="Phobius"/>
    </source>
</evidence>
<gene>
    <name evidence="2" type="ORF">R28058_05361</name>
</gene>
<evidence type="ECO:0000313" key="3">
    <source>
        <dbReference type="Proteomes" id="UP000049127"/>
    </source>
</evidence>
<dbReference type="AlphaFoldDB" id="A0A0C7PQN7"/>
<feature type="transmembrane region" description="Helical" evidence="1">
    <location>
        <begin position="12"/>
        <end position="34"/>
    </location>
</feature>
<keyword evidence="1" id="KW-0812">Transmembrane</keyword>
<dbReference type="RefSeq" id="WP_155484451.1">
    <property type="nucleotide sequence ID" value="NZ_CDNF01000003.1"/>
</dbReference>
<evidence type="ECO:0000313" key="2">
    <source>
        <dbReference type="EMBL" id="CEQ02803.1"/>
    </source>
</evidence>
<dbReference type="EMBL" id="CEKZ01000003">
    <property type="protein sequence ID" value="CEQ02803.1"/>
    <property type="molecule type" value="Genomic_DNA"/>
</dbReference>
<sequence>MIILKPVDIFPTLIKMSIIFVMLITSLALARYILNFGKKFLLTKKNLHLLKKLKLVS</sequence>
<keyword evidence="1" id="KW-0472">Membrane</keyword>
<proteinExistence type="predicted"/>
<protein>
    <submittedName>
        <fullName evidence="2">Uncharacterized protein</fullName>
    </submittedName>
</protein>
<name>A0A0C7PQN7_PARSO</name>
<dbReference type="Proteomes" id="UP000049127">
    <property type="component" value="Unassembled WGS sequence"/>
</dbReference>